<dbReference type="SMART" id="SM00507">
    <property type="entry name" value="HNHc"/>
    <property type="match status" value="1"/>
</dbReference>
<dbReference type="EMBL" id="QOCE01000025">
    <property type="protein sequence ID" value="RBW56814.1"/>
    <property type="molecule type" value="Genomic_DNA"/>
</dbReference>
<evidence type="ECO:0000259" key="1">
    <source>
        <dbReference type="SMART" id="SM00507"/>
    </source>
</evidence>
<organism evidence="2 3">
    <name type="scientific">Phaeobacter gallaeciensis</name>
    <dbReference type="NCBI Taxonomy" id="60890"/>
    <lineage>
        <taxon>Bacteria</taxon>
        <taxon>Pseudomonadati</taxon>
        <taxon>Pseudomonadota</taxon>
        <taxon>Alphaproteobacteria</taxon>
        <taxon>Rhodobacterales</taxon>
        <taxon>Roseobacteraceae</taxon>
        <taxon>Phaeobacter</taxon>
    </lineage>
</organism>
<proteinExistence type="predicted"/>
<name>A0A366X2E5_9RHOB</name>
<dbReference type="SUPFAM" id="SSF88659">
    <property type="entry name" value="Sigma3 and sigma4 domains of RNA polymerase sigma factors"/>
    <property type="match status" value="1"/>
</dbReference>
<dbReference type="GO" id="GO:0016788">
    <property type="term" value="F:hydrolase activity, acting on ester bonds"/>
    <property type="evidence" value="ECO:0007669"/>
    <property type="project" value="InterPro"/>
</dbReference>
<protein>
    <recommendedName>
        <fullName evidence="1">HNH nuclease domain-containing protein</fullName>
    </recommendedName>
</protein>
<evidence type="ECO:0000313" key="2">
    <source>
        <dbReference type="EMBL" id="RBW56814.1"/>
    </source>
</evidence>
<dbReference type="InterPro" id="IPR044925">
    <property type="entry name" value="His-Me_finger_sf"/>
</dbReference>
<dbReference type="InterPro" id="IPR013324">
    <property type="entry name" value="RNA_pol_sigma_r3/r4-like"/>
</dbReference>
<dbReference type="SUPFAM" id="SSF54060">
    <property type="entry name" value="His-Me finger endonucleases"/>
    <property type="match status" value="1"/>
</dbReference>
<dbReference type="RefSeq" id="WP_113823095.1">
    <property type="nucleotide sequence ID" value="NZ_QOCE01000025.1"/>
</dbReference>
<comment type="caution">
    <text evidence="2">The sequence shown here is derived from an EMBL/GenBank/DDBJ whole genome shotgun (WGS) entry which is preliminary data.</text>
</comment>
<gene>
    <name evidence="2" type="ORF">DS909_08910</name>
</gene>
<dbReference type="Pfam" id="PF13392">
    <property type="entry name" value="HNH_3"/>
    <property type="match status" value="1"/>
</dbReference>
<dbReference type="InterPro" id="IPR003615">
    <property type="entry name" value="HNH_nuc"/>
</dbReference>
<dbReference type="Proteomes" id="UP000252706">
    <property type="component" value="Unassembled WGS sequence"/>
</dbReference>
<sequence length="165" mass="17740">MTYPPDIEQWRPVVGVAGYQVSNLGQVRNAANVIMRQQVQAGYATIMIGSRTDGSRKRRSVHRLVCEAFTGPPPTDQHQVAHRDGDSLNNTQWNLQWATAIENAADSIRHGTRPSGEGGNPRLTNSQKSVIRAALIGGATQAEIADVVGCAVTTVRTTHQAAVST</sequence>
<dbReference type="AlphaFoldDB" id="A0A366X2E5"/>
<dbReference type="Gene3D" id="3.90.75.20">
    <property type="match status" value="1"/>
</dbReference>
<dbReference type="InterPro" id="IPR010902">
    <property type="entry name" value="NUMOD4"/>
</dbReference>
<feature type="domain" description="HNH nuclease" evidence="1">
    <location>
        <begin position="55"/>
        <end position="104"/>
    </location>
</feature>
<evidence type="ECO:0000313" key="3">
    <source>
        <dbReference type="Proteomes" id="UP000252706"/>
    </source>
</evidence>
<dbReference type="OrthoDB" id="6631788at2"/>
<accession>A0A366X2E5</accession>
<reference evidence="2 3" key="1">
    <citation type="submission" date="2018-07" db="EMBL/GenBank/DDBJ databases">
        <title>Modular assembly of carbohydrate-degrading microbial communities in the ocean.</title>
        <authorList>
            <person name="Enke T.N."/>
            <person name="Datta M.S."/>
            <person name="Schwartzman J.A."/>
            <person name="Cermak N."/>
            <person name="Schmitz D.A."/>
            <person name="Barrere J."/>
            <person name="Cordero O.X."/>
        </authorList>
    </citation>
    <scope>NUCLEOTIDE SEQUENCE [LARGE SCALE GENOMIC DNA]</scope>
    <source>
        <strain evidence="2 3">C3M10</strain>
    </source>
</reference>
<dbReference type="Pfam" id="PF07463">
    <property type="entry name" value="NUMOD4"/>
    <property type="match status" value="1"/>
</dbReference>